<proteinExistence type="predicted"/>
<dbReference type="GO" id="GO:0005524">
    <property type="term" value="F:ATP binding"/>
    <property type="evidence" value="ECO:0007669"/>
    <property type="project" value="UniProtKB-KW"/>
</dbReference>
<keyword evidence="12" id="KW-0829">Tyrosine-protein kinase</keyword>
<keyword evidence="11" id="KW-0472">Membrane</keyword>
<keyword evidence="4" id="KW-0808">Transferase</keyword>
<keyword evidence="10" id="KW-1133">Transmembrane helix</keyword>
<dbReference type="InterPro" id="IPR055163">
    <property type="entry name" value="ALK/LTK-like_GRD"/>
</dbReference>
<evidence type="ECO:0000256" key="1">
    <source>
        <dbReference type="ARBA" id="ARBA00004251"/>
    </source>
</evidence>
<keyword evidence="18" id="KW-1185">Reference proteome</keyword>
<evidence type="ECO:0000256" key="2">
    <source>
        <dbReference type="ARBA" id="ARBA00011902"/>
    </source>
</evidence>
<keyword evidence="6" id="KW-0732">Signal</keyword>
<name>A2EA34_TRIV3</name>
<dbReference type="VEuPathDB" id="TrichDB:TVAG_483910"/>
<evidence type="ECO:0000256" key="3">
    <source>
        <dbReference type="ARBA" id="ARBA00022475"/>
    </source>
</evidence>
<feature type="domain" description="ALK/LTK-like glycine-rich" evidence="16">
    <location>
        <begin position="9"/>
        <end position="119"/>
    </location>
</feature>
<dbReference type="VEuPathDB" id="TrichDB:TVAGG3_0980940"/>
<dbReference type="GO" id="GO:0005886">
    <property type="term" value="C:plasma membrane"/>
    <property type="evidence" value="ECO:0007669"/>
    <property type="project" value="UniProtKB-SubCell"/>
</dbReference>
<evidence type="ECO:0000256" key="10">
    <source>
        <dbReference type="ARBA" id="ARBA00022989"/>
    </source>
</evidence>
<evidence type="ECO:0000256" key="7">
    <source>
        <dbReference type="ARBA" id="ARBA00022741"/>
    </source>
</evidence>
<keyword evidence="7" id="KW-0547">Nucleotide-binding</keyword>
<dbReference type="EC" id="2.7.10.1" evidence="2"/>
<evidence type="ECO:0000256" key="11">
    <source>
        <dbReference type="ARBA" id="ARBA00023136"/>
    </source>
</evidence>
<keyword evidence="3" id="KW-1003">Cell membrane</keyword>
<evidence type="ECO:0000256" key="12">
    <source>
        <dbReference type="ARBA" id="ARBA00023137"/>
    </source>
</evidence>
<reference evidence="17" key="2">
    <citation type="journal article" date="2007" name="Science">
        <title>Draft genome sequence of the sexually transmitted pathogen Trichomonas vaginalis.</title>
        <authorList>
            <person name="Carlton J.M."/>
            <person name="Hirt R.P."/>
            <person name="Silva J.C."/>
            <person name="Delcher A.L."/>
            <person name="Schatz M."/>
            <person name="Zhao Q."/>
            <person name="Wortman J.R."/>
            <person name="Bidwell S.L."/>
            <person name="Alsmark U.C.M."/>
            <person name="Besteiro S."/>
            <person name="Sicheritz-Ponten T."/>
            <person name="Noel C.J."/>
            <person name="Dacks J.B."/>
            <person name="Foster P.G."/>
            <person name="Simillion C."/>
            <person name="Van de Peer Y."/>
            <person name="Miranda-Saavedra D."/>
            <person name="Barton G.J."/>
            <person name="Westrop G.D."/>
            <person name="Mueller S."/>
            <person name="Dessi D."/>
            <person name="Fiori P.L."/>
            <person name="Ren Q."/>
            <person name="Paulsen I."/>
            <person name="Zhang H."/>
            <person name="Bastida-Corcuera F.D."/>
            <person name="Simoes-Barbosa A."/>
            <person name="Brown M.T."/>
            <person name="Hayes R.D."/>
            <person name="Mukherjee M."/>
            <person name="Okumura C.Y."/>
            <person name="Schneider R."/>
            <person name="Smith A.J."/>
            <person name="Vanacova S."/>
            <person name="Villalvazo M."/>
            <person name="Haas B.J."/>
            <person name="Pertea M."/>
            <person name="Feldblyum T.V."/>
            <person name="Utterback T.R."/>
            <person name="Shu C.L."/>
            <person name="Osoegawa K."/>
            <person name="de Jong P.J."/>
            <person name="Hrdy I."/>
            <person name="Horvathova L."/>
            <person name="Zubacova Z."/>
            <person name="Dolezal P."/>
            <person name="Malik S.B."/>
            <person name="Logsdon J.M. Jr."/>
            <person name="Henze K."/>
            <person name="Gupta A."/>
            <person name="Wang C.C."/>
            <person name="Dunne R.L."/>
            <person name="Upcroft J.A."/>
            <person name="Upcroft P."/>
            <person name="White O."/>
            <person name="Salzberg S.L."/>
            <person name="Tang P."/>
            <person name="Chiu C.-H."/>
            <person name="Lee Y.-S."/>
            <person name="Embley T.M."/>
            <person name="Coombs G.H."/>
            <person name="Mottram J.C."/>
            <person name="Tachezy J."/>
            <person name="Fraser-Liggett C.M."/>
            <person name="Johnson P.J."/>
        </authorList>
    </citation>
    <scope>NUCLEOTIDE SEQUENCE [LARGE SCALE GENOMIC DNA]</scope>
    <source>
        <strain evidence="17">G3</strain>
    </source>
</reference>
<keyword evidence="13" id="KW-1015">Disulfide bond</keyword>
<accession>A2EA34</accession>
<sequence length="145" mass="14953">MKTIGNDGVFGYGGDVRDNGIAGGGGCGYFGGGSGDDGYDVVTAGAGGSSFVSGYQSFKAIDPSSISEKNYKMLNNSFHPSGYYFTNIVVADYSVSFPSPSQSTENGHIGNGVIAITFLNPNYATCEIAVPIPITYILLGFAISV</sequence>
<dbReference type="EMBL" id="DS113337">
    <property type="protein sequence ID" value="EAY10480.1"/>
    <property type="molecule type" value="Genomic_DNA"/>
</dbReference>
<dbReference type="InParanoid" id="A2EA34"/>
<evidence type="ECO:0000313" key="18">
    <source>
        <dbReference type="Proteomes" id="UP000001542"/>
    </source>
</evidence>
<evidence type="ECO:0000256" key="15">
    <source>
        <dbReference type="ARBA" id="ARBA00023180"/>
    </source>
</evidence>
<reference evidence="17" key="1">
    <citation type="submission" date="2006-10" db="EMBL/GenBank/DDBJ databases">
        <authorList>
            <person name="Amadeo P."/>
            <person name="Zhao Q."/>
            <person name="Wortman J."/>
            <person name="Fraser-Liggett C."/>
            <person name="Carlton J."/>
        </authorList>
    </citation>
    <scope>NUCLEOTIDE SEQUENCE</scope>
    <source>
        <strain evidence="17">G3</strain>
    </source>
</reference>
<dbReference type="GO" id="GO:0004714">
    <property type="term" value="F:transmembrane receptor protein tyrosine kinase activity"/>
    <property type="evidence" value="ECO:0007669"/>
    <property type="project" value="UniProtKB-EC"/>
</dbReference>
<keyword evidence="9" id="KW-0067">ATP-binding</keyword>
<evidence type="ECO:0000256" key="5">
    <source>
        <dbReference type="ARBA" id="ARBA00022692"/>
    </source>
</evidence>
<evidence type="ECO:0000259" key="16">
    <source>
        <dbReference type="Pfam" id="PF12810"/>
    </source>
</evidence>
<keyword evidence="14" id="KW-0675">Receptor</keyword>
<gene>
    <name evidence="17" type="ORF">TVAG_483910</name>
</gene>
<dbReference type="AlphaFoldDB" id="A2EA34"/>
<evidence type="ECO:0000256" key="13">
    <source>
        <dbReference type="ARBA" id="ARBA00023157"/>
    </source>
</evidence>
<evidence type="ECO:0000256" key="14">
    <source>
        <dbReference type="ARBA" id="ARBA00023170"/>
    </source>
</evidence>
<evidence type="ECO:0000256" key="4">
    <source>
        <dbReference type="ARBA" id="ARBA00022679"/>
    </source>
</evidence>
<dbReference type="KEGG" id="tva:4768415"/>
<comment type="subcellular location">
    <subcellularLocation>
        <location evidence="1">Cell membrane</location>
        <topology evidence="1">Single-pass type I membrane protein</topology>
    </subcellularLocation>
</comment>
<protein>
    <recommendedName>
        <fullName evidence="2">receptor protein-tyrosine kinase</fullName>
        <ecNumber evidence="2">2.7.10.1</ecNumber>
    </recommendedName>
</protein>
<evidence type="ECO:0000313" key="17">
    <source>
        <dbReference type="EMBL" id="EAY10480.1"/>
    </source>
</evidence>
<keyword evidence="8" id="KW-0418">Kinase</keyword>
<dbReference type="Pfam" id="PF12810">
    <property type="entry name" value="ALK_LTK_GRD"/>
    <property type="match status" value="1"/>
</dbReference>
<dbReference type="Proteomes" id="UP000001542">
    <property type="component" value="Unassembled WGS sequence"/>
</dbReference>
<keyword evidence="5" id="KW-0812">Transmembrane</keyword>
<evidence type="ECO:0000256" key="8">
    <source>
        <dbReference type="ARBA" id="ARBA00022777"/>
    </source>
</evidence>
<keyword evidence="15" id="KW-0325">Glycoprotein</keyword>
<evidence type="ECO:0000256" key="9">
    <source>
        <dbReference type="ARBA" id="ARBA00022840"/>
    </source>
</evidence>
<evidence type="ECO:0000256" key="6">
    <source>
        <dbReference type="ARBA" id="ARBA00022729"/>
    </source>
</evidence>
<organism evidence="17 18">
    <name type="scientific">Trichomonas vaginalis (strain ATCC PRA-98 / G3)</name>
    <dbReference type="NCBI Taxonomy" id="412133"/>
    <lineage>
        <taxon>Eukaryota</taxon>
        <taxon>Metamonada</taxon>
        <taxon>Parabasalia</taxon>
        <taxon>Trichomonadida</taxon>
        <taxon>Trichomonadidae</taxon>
        <taxon>Trichomonas</taxon>
    </lineage>
</organism>